<evidence type="ECO:0000256" key="14">
    <source>
        <dbReference type="ARBA" id="ARBA00023180"/>
    </source>
</evidence>
<evidence type="ECO:0000256" key="6">
    <source>
        <dbReference type="ARBA" id="ARBA00022692"/>
    </source>
</evidence>
<evidence type="ECO:0000256" key="7">
    <source>
        <dbReference type="ARBA" id="ARBA00022737"/>
    </source>
</evidence>
<comment type="similarity">
    <text evidence="3">Belongs to the WD repeat SCAP family.</text>
</comment>
<dbReference type="PANTHER" id="PTHR46378">
    <property type="entry name" value="STEROL REGULATORY ELEMENT-BINDING PROTEIN CLEAVAGE-ACTIVATING PROTEIN"/>
    <property type="match status" value="1"/>
</dbReference>
<dbReference type="InterPro" id="IPR000731">
    <property type="entry name" value="SSD"/>
</dbReference>
<dbReference type="Proteomes" id="UP001215280">
    <property type="component" value="Unassembled WGS sequence"/>
</dbReference>
<evidence type="ECO:0000256" key="5">
    <source>
        <dbReference type="ARBA" id="ARBA00022574"/>
    </source>
</evidence>
<sequence>MVVYGPSILLQYARMYGNRFFMQFGLHCATHQIRIILVSCVVITSLFYPALALYSSSHLEFLSVLDVTRSQYPQDLVNLWAGHESLRVQEDALSLAKTHLHCPAEGTLRVERILISPFDGAVNNQILQSTLKFESRIDELQLPCLKRADGTCFVLSPLAFWHYDPDALLDDNNILDTLSIDRNVSIAGIHISPQMVLAGRGSDEPHVAGTNFDFAMFLALTYFFPNSDCFEPAEHLAWLKAVELASQDAPRSGRKTQEPSLIALEYESQPLPKRWTAISALLYLAYTGFFVYVSWSMRRMDAVHSRVGVTFTALVEIAVSTITSVSVCALVGFKVTMVPWELLPIVIVFVGAENMFNLVDAVGKTSVTLSVKQRIAQGLSHAGTSNTLKVVSYNSILGVMAFFAAGAIRQFCVFAIVVLVAHWFLAHTFFMAVLSIDIQRLELDDLLRQNPSLAPAVPPVTREAASKKAKTPLEKLVLMTQSLLRGRATKNISLLMLLAITGTLYYTTYPTDTRLPPEESLLHHPAISRNFSNLPQNDSPAWNIWKTLNPKDTTTLYLRIEAPIVLTFRSDQNSGRTDTNNGHRSKASIRTLRMVYWALKIVVMPITLTTSLLYGLLLYLLKDAELLEAQRNRPDLDSPEEESGNAFEGRISFSTLPRAFASDVELIAASQDGQVVVSIGMQNEIIIWRMHSRSHIAIDATSVLLRSASISSASSTLTCVAVDEEGRYCAVGTGAGTIAVWSIGKDSIHPLPLHTLPNSSAGVVDLQFLSVVARETRRTPPLSEPSSPTERQPTVSLLATYESGMAAKWGVGVDAGVTCFAPSQRASLVKALSLRVPQADNVLVAFCMDDGTLELAEVHGGQALVLPDHSICAGNPTDLVTKAHACLVEVGGSTRLVVVAATESGTVSMWDGGTGERIHLLDEAHGRINQLRTSPAPSETCRSCGKLPLDGFFLAFSVDNIVHFFRIYLTEQGRRCSCNVNPPRRVPSWDSLSRRSRSASIAPSPGSSPSIPRAKLAAAFEPPPFPVSGHGGHSRRASEKENGRRPSETLTVPIPGDDYDLLGPLDSTRPSSNLTPSFWQHVFIVRVADTVCDRGGWDVSDRRVVGVRRKPRATAVAKNGSVNPVSGTSQSGLTLATMQRWELWSFDPSGSQVQSSPLAVLVENVEAPSLSRASTSSASSATSTRSSASSRDTIPRLPFTRVSPFLIARSTSLAGFGNTVGVFTFTST</sequence>
<feature type="transmembrane region" description="Helical" evidence="17">
    <location>
        <begin position="594"/>
        <end position="621"/>
    </location>
</feature>
<dbReference type="InterPro" id="IPR036322">
    <property type="entry name" value="WD40_repeat_dom_sf"/>
</dbReference>
<proteinExistence type="inferred from homology"/>
<evidence type="ECO:0000256" key="17">
    <source>
        <dbReference type="SAM" id="Phobius"/>
    </source>
</evidence>
<dbReference type="Pfam" id="PF12349">
    <property type="entry name" value="Sterol-sensing"/>
    <property type="match status" value="1"/>
</dbReference>
<dbReference type="InterPro" id="IPR015943">
    <property type="entry name" value="WD40/YVTN_repeat-like_dom_sf"/>
</dbReference>
<evidence type="ECO:0000256" key="8">
    <source>
        <dbReference type="ARBA" id="ARBA00022824"/>
    </source>
</evidence>
<evidence type="ECO:0000313" key="20">
    <source>
        <dbReference type="Proteomes" id="UP001215280"/>
    </source>
</evidence>
<feature type="domain" description="SSD" evidence="18">
    <location>
        <begin position="278"/>
        <end position="436"/>
    </location>
</feature>
<gene>
    <name evidence="19" type="ORF">DFH07DRAFT_857119</name>
</gene>
<dbReference type="GO" id="GO:0032936">
    <property type="term" value="C:SREBP-SCAP complex"/>
    <property type="evidence" value="ECO:0007669"/>
    <property type="project" value="TreeGrafter"/>
</dbReference>
<evidence type="ECO:0000256" key="2">
    <source>
        <dbReference type="ARBA" id="ARBA00004653"/>
    </source>
</evidence>
<dbReference type="SUPFAM" id="SSF82866">
    <property type="entry name" value="Multidrug efflux transporter AcrB transmembrane domain"/>
    <property type="match status" value="1"/>
</dbReference>
<organism evidence="19 20">
    <name type="scientific">Mycena maculata</name>
    <dbReference type="NCBI Taxonomy" id="230809"/>
    <lineage>
        <taxon>Eukaryota</taxon>
        <taxon>Fungi</taxon>
        <taxon>Dikarya</taxon>
        <taxon>Basidiomycota</taxon>
        <taxon>Agaricomycotina</taxon>
        <taxon>Agaricomycetes</taxon>
        <taxon>Agaricomycetidae</taxon>
        <taxon>Agaricales</taxon>
        <taxon>Marasmiineae</taxon>
        <taxon>Mycenaceae</taxon>
        <taxon>Mycena</taxon>
    </lineage>
</organism>
<keyword evidence="7" id="KW-0677">Repeat</keyword>
<feature type="transmembrane region" description="Helical" evidence="17">
    <location>
        <begin position="307"/>
        <end position="333"/>
    </location>
</feature>
<reference evidence="19" key="1">
    <citation type="submission" date="2023-03" db="EMBL/GenBank/DDBJ databases">
        <title>Massive genome expansion in bonnet fungi (Mycena s.s.) driven by repeated elements and novel gene families across ecological guilds.</title>
        <authorList>
            <consortium name="Lawrence Berkeley National Laboratory"/>
            <person name="Harder C.B."/>
            <person name="Miyauchi S."/>
            <person name="Viragh M."/>
            <person name="Kuo A."/>
            <person name="Thoen E."/>
            <person name="Andreopoulos B."/>
            <person name="Lu D."/>
            <person name="Skrede I."/>
            <person name="Drula E."/>
            <person name="Henrissat B."/>
            <person name="Morin E."/>
            <person name="Kohler A."/>
            <person name="Barry K."/>
            <person name="LaButti K."/>
            <person name="Morin E."/>
            <person name="Salamov A."/>
            <person name="Lipzen A."/>
            <person name="Mereny Z."/>
            <person name="Hegedus B."/>
            <person name="Baldrian P."/>
            <person name="Stursova M."/>
            <person name="Weitz H."/>
            <person name="Taylor A."/>
            <person name="Grigoriev I.V."/>
            <person name="Nagy L.G."/>
            <person name="Martin F."/>
            <person name="Kauserud H."/>
        </authorList>
    </citation>
    <scope>NUCLEOTIDE SEQUENCE</scope>
    <source>
        <strain evidence="19">CBHHK188m</strain>
    </source>
</reference>
<evidence type="ECO:0000259" key="18">
    <source>
        <dbReference type="PROSITE" id="PS50156"/>
    </source>
</evidence>
<dbReference type="SUPFAM" id="SSF50978">
    <property type="entry name" value="WD40 repeat-like"/>
    <property type="match status" value="1"/>
</dbReference>
<evidence type="ECO:0000256" key="12">
    <source>
        <dbReference type="ARBA" id="ARBA00023121"/>
    </source>
</evidence>
<feature type="transmembrane region" description="Helical" evidence="17">
    <location>
        <begin position="275"/>
        <end position="295"/>
    </location>
</feature>
<dbReference type="AlphaFoldDB" id="A0AAD7MKX3"/>
<protein>
    <recommendedName>
        <fullName evidence="4">Sterol regulatory element-binding protein cleavage-activating protein</fullName>
    </recommendedName>
</protein>
<evidence type="ECO:0000313" key="19">
    <source>
        <dbReference type="EMBL" id="KAJ7722301.1"/>
    </source>
</evidence>
<keyword evidence="20" id="KW-1185">Reference proteome</keyword>
<dbReference type="InterPro" id="IPR053958">
    <property type="entry name" value="HMGCR/SNAP/NPC1-like_SSD"/>
</dbReference>
<feature type="region of interest" description="Disordered" evidence="16">
    <location>
        <begin position="987"/>
        <end position="1058"/>
    </location>
</feature>
<dbReference type="PROSITE" id="PS50156">
    <property type="entry name" value="SSD"/>
    <property type="match status" value="1"/>
</dbReference>
<dbReference type="GO" id="GO:0005789">
    <property type="term" value="C:endoplasmic reticulum membrane"/>
    <property type="evidence" value="ECO:0007669"/>
    <property type="project" value="UniProtKB-SubCell"/>
</dbReference>
<comment type="subcellular location">
    <subcellularLocation>
        <location evidence="1">Endoplasmic reticulum membrane</location>
        <topology evidence="1">Multi-pass membrane protein</topology>
    </subcellularLocation>
    <subcellularLocation>
        <location evidence="2">Golgi apparatus membrane</location>
        <topology evidence="2">Multi-pass membrane protein</topology>
    </subcellularLocation>
</comment>
<dbReference type="EMBL" id="JARJLG010000259">
    <property type="protein sequence ID" value="KAJ7722301.1"/>
    <property type="molecule type" value="Genomic_DNA"/>
</dbReference>
<dbReference type="Gene3D" id="2.130.10.10">
    <property type="entry name" value="YVTN repeat-like/Quinoprotein amine dehydrogenase"/>
    <property type="match status" value="2"/>
</dbReference>
<keyword evidence="11" id="KW-0443">Lipid metabolism</keyword>
<keyword evidence="15" id="KW-0753">Steroid metabolism</keyword>
<dbReference type="GO" id="GO:0032933">
    <property type="term" value="P:SREBP signaling pathway"/>
    <property type="evidence" value="ECO:0007669"/>
    <property type="project" value="InterPro"/>
</dbReference>
<evidence type="ECO:0000256" key="9">
    <source>
        <dbReference type="ARBA" id="ARBA00022989"/>
    </source>
</evidence>
<dbReference type="GO" id="GO:0000139">
    <property type="term" value="C:Golgi membrane"/>
    <property type="evidence" value="ECO:0007669"/>
    <property type="project" value="UniProtKB-SubCell"/>
</dbReference>
<dbReference type="GO" id="GO:0032934">
    <property type="term" value="F:sterol binding"/>
    <property type="evidence" value="ECO:0007669"/>
    <property type="project" value="InterPro"/>
</dbReference>
<dbReference type="GO" id="GO:0045540">
    <property type="term" value="P:regulation of cholesterol biosynthetic process"/>
    <property type="evidence" value="ECO:0007669"/>
    <property type="project" value="TreeGrafter"/>
</dbReference>
<evidence type="ECO:0000256" key="4">
    <source>
        <dbReference type="ARBA" id="ARBA00019541"/>
    </source>
</evidence>
<evidence type="ECO:0000256" key="1">
    <source>
        <dbReference type="ARBA" id="ARBA00004477"/>
    </source>
</evidence>
<keyword evidence="14" id="KW-0325">Glycoprotein</keyword>
<evidence type="ECO:0000256" key="16">
    <source>
        <dbReference type="SAM" id="MobiDB-lite"/>
    </source>
</evidence>
<feature type="compositionally biased region" description="Low complexity" evidence="16">
    <location>
        <begin position="998"/>
        <end position="1014"/>
    </location>
</feature>
<evidence type="ECO:0000256" key="13">
    <source>
        <dbReference type="ARBA" id="ARBA00023136"/>
    </source>
</evidence>
<dbReference type="PANTHER" id="PTHR46378:SF1">
    <property type="entry name" value="STEROL REGULATORY ELEMENT-BINDING PROTEIN CLEAVAGE-ACTIVATING PROTEIN"/>
    <property type="match status" value="1"/>
</dbReference>
<dbReference type="GO" id="GO:0008202">
    <property type="term" value="P:steroid metabolic process"/>
    <property type="evidence" value="ECO:0007669"/>
    <property type="project" value="UniProtKB-KW"/>
</dbReference>
<accession>A0AAD7MKX3</accession>
<evidence type="ECO:0000256" key="10">
    <source>
        <dbReference type="ARBA" id="ARBA00023034"/>
    </source>
</evidence>
<keyword evidence="5" id="KW-0853">WD repeat</keyword>
<keyword evidence="6 17" id="KW-0812">Transmembrane</keyword>
<evidence type="ECO:0000256" key="15">
    <source>
        <dbReference type="ARBA" id="ARBA00023221"/>
    </source>
</evidence>
<feature type="compositionally biased region" description="Low complexity" evidence="16">
    <location>
        <begin position="1172"/>
        <end position="1191"/>
    </location>
</feature>
<feature type="transmembrane region" description="Helical" evidence="17">
    <location>
        <begin position="390"/>
        <end position="408"/>
    </location>
</feature>
<comment type="caution">
    <text evidence="19">The sequence shown here is derived from an EMBL/GenBank/DDBJ whole genome shotgun (WGS) entry which is preliminary data.</text>
</comment>
<keyword evidence="8" id="KW-0256">Endoplasmic reticulum</keyword>
<dbReference type="InterPro" id="IPR030225">
    <property type="entry name" value="SCAP"/>
</dbReference>
<keyword evidence="13 17" id="KW-0472">Membrane</keyword>
<evidence type="ECO:0000256" key="11">
    <source>
        <dbReference type="ARBA" id="ARBA00023098"/>
    </source>
</evidence>
<evidence type="ECO:0000256" key="3">
    <source>
        <dbReference type="ARBA" id="ARBA00007410"/>
    </source>
</evidence>
<keyword evidence="9 17" id="KW-1133">Transmembrane helix</keyword>
<keyword evidence="10" id="KW-0333">Golgi apparatus</keyword>
<feature type="compositionally biased region" description="Basic and acidic residues" evidence="16">
    <location>
        <begin position="1036"/>
        <end position="1047"/>
    </location>
</feature>
<keyword evidence="12" id="KW-0446">Lipid-binding</keyword>
<feature type="transmembrane region" description="Helical" evidence="17">
    <location>
        <begin position="413"/>
        <end position="436"/>
    </location>
</feature>
<feature type="region of interest" description="Disordered" evidence="16">
    <location>
        <begin position="1172"/>
        <end position="1192"/>
    </location>
</feature>
<name>A0AAD7MKX3_9AGAR</name>